<protein>
    <recommendedName>
        <fullName evidence="4 10">Glutamyl-tRNA(Gln) amidotransferase subunit A</fullName>
        <shortName evidence="10">Glu-ADT subunit A</shortName>
        <ecNumber evidence="3 10">6.3.5.7</ecNumber>
    </recommendedName>
</protein>
<evidence type="ECO:0000256" key="2">
    <source>
        <dbReference type="ARBA" id="ARBA00011123"/>
    </source>
</evidence>
<feature type="active site" description="Charge relay system" evidence="10">
    <location>
        <position position="77"/>
    </location>
</feature>
<dbReference type="InterPro" id="IPR036928">
    <property type="entry name" value="AS_sf"/>
</dbReference>
<evidence type="ECO:0000313" key="13">
    <source>
        <dbReference type="Proteomes" id="UP001194714"/>
    </source>
</evidence>
<evidence type="ECO:0000256" key="10">
    <source>
        <dbReference type="HAMAP-Rule" id="MF_00120"/>
    </source>
</evidence>
<dbReference type="Gene3D" id="3.90.1300.10">
    <property type="entry name" value="Amidase signature (AS) domain"/>
    <property type="match status" value="1"/>
</dbReference>
<comment type="function">
    <text evidence="10">Allows the formation of correctly charged Gln-tRNA(Gln) through the transamidation of misacylated Glu-tRNA(Gln) in organisms which lack glutaminyl-tRNA synthetase. The reaction takes place in the presence of glutamine and ATP through an activated gamma-phospho-Glu-tRNA(Gln).</text>
</comment>
<keyword evidence="5 10" id="KW-0436">Ligase</keyword>
<dbReference type="Proteomes" id="UP001194714">
    <property type="component" value="Unassembled WGS sequence"/>
</dbReference>
<gene>
    <name evidence="10" type="primary">gatA</name>
    <name evidence="12" type="ORF">NEPTK9_000991</name>
</gene>
<dbReference type="Pfam" id="PF01425">
    <property type="entry name" value="Amidase"/>
    <property type="match status" value="1"/>
</dbReference>
<evidence type="ECO:0000256" key="7">
    <source>
        <dbReference type="ARBA" id="ARBA00022840"/>
    </source>
</evidence>
<dbReference type="HAMAP" id="MF_00120">
    <property type="entry name" value="GatA"/>
    <property type="match status" value="1"/>
</dbReference>
<dbReference type="PIRSF" id="PIRSF001221">
    <property type="entry name" value="Amidase_fungi"/>
    <property type="match status" value="1"/>
</dbReference>
<comment type="similarity">
    <text evidence="1 10">Belongs to the amidase family. GatA subfamily.</text>
</comment>
<accession>A0ABS0AZB0</accession>
<evidence type="ECO:0000313" key="12">
    <source>
        <dbReference type="EMBL" id="MBF5059477.1"/>
    </source>
</evidence>
<name>A0ABS0AZB0_9BACT</name>
<dbReference type="InterPro" id="IPR020556">
    <property type="entry name" value="Amidase_CS"/>
</dbReference>
<keyword evidence="7 10" id="KW-0067">ATP-binding</keyword>
<sequence length="488" mass="53229">MYRKSALELHRAFTEGELTASAITAYFLQRIQLLDGELQSFLNVFADRAMEKAEKLDAKRAAGQLVGKLAGVPIAIKDNIQIKGEITTCASKFLSNYSAPFDATVTRLIEEQDGILIGKTNMDEFAMGSSTEHSAYQLTRNPWSLSHAPGGSSGGSAAAVGGRLAPIALGSDTGGSIRQPAAFTGTVGFKPTYGRVSRYGLVAFGSSLDQIGPLTTTVKDAALMMEVMGHPCDYDATNVKKPGEPYLDHMETSLQGKTVGVPWKFLGDLSETSRQEFEKGLEVLKELGVNIVEVNLEKLRYGIPIYYILSTAEASTNLARFDGVRYGKRSEKAKTLDEIYDLSREEGFGPEVKQRILLGTFVLSSGYQEAYYKKAQKIRTLVIEEYKKAFEICDVVAMPSTPTPAFELDGIKDPLDMYLQDLYTVGANLAGLPAISVPCGTNSSGLPHAIQFLGPQMDDGKVLHFAHQFEKGRGLKEFIPPLFNKEVE</sequence>
<dbReference type="EC" id="6.3.5.7" evidence="3 10"/>
<feature type="domain" description="Amidase" evidence="11">
    <location>
        <begin position="23"/>
        <end position="463"/>
    </location>
</feature>
<dbReference type="GO" id="GO:0050567">
    <property type="term" value="F:glutaminyl-tRNA synthase (glutamine-hydrolyzing) activity"/>
    <property type="evidence" value="ECO:0007669"/>
    <property type="project" value="UniProtKB-EC"/>
</dbReference>
<evidence type="ECO:0000256" key="6">
    <source>
        <dbReference type="ARBA" id="ARBA00022741"/>
    </source>
</evidence>
<dbReference type="PANTHER" id="PTHR11895">
    <property type="entry name" value="TRANSAMIDASE"/>
    <property type="match status" value="1"/>
</dbReference>
<keyword evidence="8 10" id="KW-0648">Protein biosynthesis</keyword>
<feature type="active site" description="Acyl-ester intermediate" evidence="10">
    <location>
        <position position="176"/>
    </location>
</feature>
<dbReference type="InterPro" id="IPR023631">
    <property type="entry name" value="Amidase_dom"/>
</dbReference>
<comment type="caution">
    <text evidence="12">The sequence shown here is derived from an EMBL/GenBank/DDBJ whole genome shotgun (WGS) entry which is preliminary data.</text>
</comment>
<dbReference type="NCBIfam" id="TIGR00132">
    <property type="entry name" value="gatA"/>
    <property type="match status" value="1"/>
</dbReference>
<evidence type="ECO:0000256" key="1">
    <source>
        <dbReference type="ARBA" id="ARBA00008069"/>
    </source>
</evidence>
<dbReference type="SUPFAM" id="SSF75304">
    <property type="entry name" value="Amidase signature (AS) enzymes"/>
    <property type="match status" value="1"/>
</dbReference>
<dbReference type="PROSITE" id="PS00571">
    <property type="entry name" value="AMIDASES"/>
    <property type="match status" value="1"/>
</dbReference>
<dbReference type="RefSeq" id="WP_194847779.1">
    <property type="nucleotide sequence ID" value="NZ_JAAEJV010000024.1"/>
</dbReference>
<evidence type="ECO:0000256" key="3">
    <source>
        <dbReference type="ARBA" id="ARBA00012739"/>
    </source>
</evidence>
<evidence type="ECO:0000256" key="9">
    <source>
        <dbReference type="ARBA" id="ARBA00047407"/>
    </source>
</evidence>
<proteinExistence type="inferred from homology"/>
<evidence type="ECO:0000256" key="8">
    <source>
        <dbReference type="ARBA" id="ARBA00022917"/>
    </source>
</evidence>
<comment type="catalytic activity">
    <reaction evidence="9 10">
        <text>L-glutamyl-tRNA(Gln) + L-glutamine + ATP + H2O = L-glutaminyl-tRNA(Gln) + L-glutamate + ADP + phosphate + H(+)</text>
        <dbReference type="Rhea" id="RHEA:17521"/>
        <dbReference type="Rhea" id="RHEA-COMP:9681"/>
        <dbReference type="Rhea" id="RHEA-COMP:9684"/>
        <dbReference type="ChEBI" id="CHEBI:15377"/>
        <dbReference type="ChEBI" id="CHEBI:15378"/>
        <dbReference type="ChEBI" id="CHEBI:29985"/>
        <dbReference type="ChEBI" id="CHEBI:30616"/>
        <dbReference type="ChEBI" id="CHEBI:43474"/>
        <dbReference type="ChEBI" id="CHEBI:58359"/>
        <dbReference type="ChEBI" id="CHEBI:78520"/>
        <dbReference type="ChEBI" id="CHEBI:78521"/>
        <dbReference type="ChEBI" id="CHEBI:456216"/>
        <dbReference type="EC" id="6.3.5.7"/>
    </reaction>
</comment>
<organism evidence="12 13">
    <name type="scientific">Candidatus Neptunichlamydia vexilliferae</name>
    <dbReference type="NCBI Taxonomy" id="1651774"/>
    <lineage>
        <taxon>Bacteria</taxon>
        <taxon>Pseudomonadati</taxon>
        <taxon>Chlamydiota</taxon>
        <taxon>Chlamydiia</taxon>
        <taxon>Parachlamydiales</taxon>
        <taxon>Simkaniaceae</taxon>
        <taxon>Candidatus Neptunichlamydia</taxon>
    </lineage>
</organism>
<dbReference type="EMBL" id="JAAEJV010000024">
    <property type="protein sequence ID" value="MBF5059477.1"/>
    <property type="molecule type" value="Genomic_DNA"/>
</dbReference>
<feature type="active site" description="Charge relay system" evidence="10">
    <location>
        <position position="152"/>
    </location>
</feature>
<keyword evidence="6 10" id="KW-0547">Nucleotide-binding</keyword>
<evidence type="ECO:0000256" key="4">
    <source>
        <dbReference type="ARBA" id="ARBA00014428"/>
    </source>
</evidence>
<dbReference type="InterPro" id="IPR004412">
    <property type="entry name" value="GatA"/>
</dbReference>
<dbReference type="InterPro" id="IPR000120">
    <property type="entry name" value="Amidase"/>
</dbReference>
<evidence type="ECO:0000256" key="5">
    <source>
        <dbReference type="ARBA" id="ARBA00022598"/>
    </source>
</evidence>
<reference evidence="12 13" key="1">
    <citation type="submission" date="2020-01" db="EMBL/GenBank/DDBJ databases">
        <title>Draft genome sequence of Cand. Neptunochlamydia vexilliferae K9.</title>
        <authorList>
            <person name="Schulz F."/>
            <person name="Koestlbacher S."/>
            <person name="Wascher F."/>
            <person name="Pizzetti I."/>
            <person name="Horn M."/>
        </authorList>
    </citation>
    <scope>NUCLEOTIDE SEQUENCE [LARGE SCALE GENOMIC DNA]</scope>
    <source>
        <strain evidence="12 13">K9</strain>
    </source>
</reference>
<dbReference type="PANTHER" id="PTHR11895:SF151">
    <property type="entry name" value="GLUTAMYL-TRNA(GLN) AMIDOTRANSFERASE SUBUNIT A"/>
    <property type="match status" value="1"/>
</dbReference>
<evidence type="ECO:0000259" key="11">
    <source>
        <dbReference type="Pfam" id="PF01425"/>
    </source>
</evidence>
<keyword evidence="13" id="KW-1185">Reference proteome</keyword>
<comment type="subunit">
    <text evidence="2 10">Heterotrimer of A, B and C subunits.</text>
</comment>